<dbReference type="PROSITE" id="PS50835">
    <property type="entry name" value="IG_LIKE"/>
    <property type="match status" value="9"/>
</dbReference>
<reference evidence="7" key="2">
    <citation type="submission" date="2025-08" db="UniProtKB">
        <authorList>
            <consortium name="Ensembl"/>
        </authorList>
    </citation>
    <scope>IDENTIFICATION</scope>
</reference>
<dbReference type="GeneTree" id="ENSGT01100000263479"/>
<accession>A0A668A5V2</accession>
<dbReference type="Pfam" id="PF13895">
    <property type="entry name" value="Ig_2"/>
    <property type="match status" value="4"/>
</dbReference>
<feature type="region of interest" description="Disordered" evidence="5">
    <location>
        <begin position="307"/>
        <end position="329"/>
    </location>
</feature>
<evidence type="ECO:0000256" key="2">
    <source>
        <dbReference type="ARBA" id="ARBA00023157"/>
    </source>
</evidence>
<keyword evidence="1" id="KW-0732">Signal</keyword>
<sequence>MACHHQACIIFPQQAILHSPLPHSALLANLKLRPPGLSHGAGVLPDNLNGADGGSVFFTTTVTPPEKTFLVVAWSFNNGSGDREIITSVSSNVIGSGYENRITFDRSTGSLELRNLTMDDTGEYRIVLTPDGGVQKTGDCRLEIFMSVSNVVVTPSSTDLIEFNSSVSLSCSSSGSPRSYTWLNGSSEVTASEGVQITDGGSTLTIISVTRYDQVPVLCIQSRQSWHQWPIGPENTNMRLSPSQEYHEKGSNISLSCSAGSRPPAQFQWALNRALLSDTGPELRLNNIQMKQSGNYSCQAHNIKTRRYQTSQSSPASITEPSVTPVEGKPVNLTCDAAGSVLTREWRKDGSPVSPGSNIILHDNNRVLSFSPLKRTDSGEYSCTASNPASSAEAKYKMTVNYGPENVKITGPNEIKVKQTLTLICSAESTPTATYIWMKNGTEIHRNSAEFTKSEIELSDGGEYTCQAGNNITGRTATSDVHRLSVGEWVMLDLSNWFGPENTNMTLSPSQEYHEKGSDIILSCSAVSRPPAQFQWALNGAPLSDTGPELRLNNIQMKQSGNYSCQAHNTKTLRYQTSQPSRVTVVSAASITEPPVTPVEGKPVNLTCDAAGSVLTREWRKDGSPVSPGSNIILHDNNRVLSFSPLKRTDSGEYSCTASNPVSSAEAKYKMTVNFGPENVKVTGPNEIKVKQTLTLICSAESTPTATYIWMKNGTEIHTNSAEFTKSEIELSDGGEYTCQAGNNITGRTATSDANLFISSLSRVPSPILALDKSFTNLTCDASGSISTREWMKDGQPLQPGGRVSFSMDNRTVYIEPVQSANHGSYQCRVGNPVIGPYNISINGPAAAPPGRRVILQCTADSVPPATFSWMFNGNETHTNNSLYTIDRMEEVNTGNYTCTARNQVTKLENSTAWSLRGEISLLTN</sequence>
<dbReference type="PANTHER" id="PTHR44337:SF20">
    <property type="entry name" value="CARCINOEMBRYONIC ANTIGEN-RELATED CELL ADHESION MOLECULE 5-RELATED"/>
    <property type="match status" value="1"/>
</dbReference>
<feature type="domain" description="Ig-like" evidence="6">
    <location>
        <begin position="837"/>
        <end position="921"/>
    </location>
</feature>
<feature type="domain" description="Ig-like" evidence="6">
    <location>
        <begin position="315"/>
        <end position="401"/>
    </location>
</feature>
<protein>
    <recommendedName>
        <fullName evidence="6">Ig-like domain-containing protein</fullName>
    </recommendedName>
</protein>
<evidence type="ECO:0000256" key="1">
    <source>
        <dbReference type="ARBA" id="ARBA00022729"/>
    </source>
</evidence>
<dbReference type="InterPro" id="IPR052598">
    <property type="entry name" value="IgSF_CEA-related"/>
</dbReference>
<feature type="domain" description="Ig-like" evidence="6">
    <location>
        <begin position="233"/>
        <end position="314"/>
    </location>
</feature>
<dbReference type="InterPro" id="IPR003599">
    <property type="entry name" value="Ig_sub"/>
</dbReference>
<evidence type="ECO:0000256" key="4">
    <source>
        <dbReference type="ARBA" id="ARBA00023319"/>
    </source>
</evidence>
<feature type="compositionally biased region" description="Polar residues" evidence="5">
    <location>
        <begin position="307"/>
        <end position="322"/>
    </location>
</feature>
<keyword evidence="3" id="KW-0325">Glycoprotein</keyword>
<organism evidence="7 8">
    <name type="scientific">Myripristis murdjan</name>
    <name type="common">pinecone soldierfish</name>
    <dbReference type="NCBI Taxonomy" id="586833"/>
    <lineage>
        <taxon>Eukaryota</taxon>
        <taxon>Metazoa</taxon>
        <taxon>Chordata</taxon>
        <taxon>Craniata</taxon>
        <taxon>Vertebrata</taxon>
        <taxon>Euteleostomi</taxon>
        <taxon>Actinopterygii</taxon>
        <taxon>Neopterygii</taxon>
        <taxon>Teleostei</taxon>
        <taxon>Neoteleostei</taxon>
        <taxon>Acanthomorphata</taxon>
        <taxon>Holocentriformes</taxon>
        <taxon>Holocentridae</taxon>
        <taxon>Myripristis</taxon>
    </lineage>
</organism>
<reference evidence="7" key="1">
    <citation type="submission" date="2019-06" db="EMBL/GenBank/DDBJ databases">
        <authorList>
            <consortium name="Wellcome Sanger Institute Data Sharing"/>
        </authorList>
    </citation>
    <scope>NUCLEOTIDE SEQUENCE [LARGE SCALE GENOMIC DNA]</scope>
</reference>
<feature type="domain" description="Ig-like" evidence="6">
    <location>
        <begin position="580"/>
        <end position="674"/>
    </location>
</feature>
<evidence type="ECO:0000259" key="6">
    <source>
        <dbReference type="PROSITE" id="PS50835"/>
    </source>
</evidence>
<feature type="domain" description="Ig-like" evidence="6">
    <location>
        <begin position="500"/>
        <end position="576"/>
    </location>
</feature>
<feature type="domain" description="Ig-like" evidence="6">
    <location>
        <begin position="404"/>
        <end position="482"/>
    </location>
</feature>
<dbReference type="CDD" id="cd00096">
    <property type="entry name" value="Ig"/>
    <property type="match status" value="3"/>
</dbReference>
<dbReference type="InterPro" id="IPR003598">
    <property type="entry name" value="Ig_sub2"/>
</dbReference>
<feature type="domain" description="Ig-like" evidence="6">
    <location>
        <begin position="149"/>
        <end position="219"/>
    </location>
</feature>
<evidence type="ECO:0000256" key="3">
    <source>
        <dbReference type="ARBA" id="ARBA00023180"/>
    </source>
</evidence>
<name>A0A668A5V2_9TELE</name>
<dbReference type="InterPro" id="IPR013106">
    <property type="entry name" value="Ig_V-set"/>
</dbReference>
<feature type="domain" description="Ig-like" evidence="6">
    <location>
        <begin position="677"/>
        <end position="755"/>
    </location>
</feature>
<dbReference type="InterPro" id="IPR013098">
    <property type="entry name" value="Ig_I-set"/>
</dbReference>
<dbReference type="InterPro" id="IPR007110">
    <property type="entry name" value="Ig-like_dom"/>
</dbReference>
<dbReference type="SUPFAM" id="SSF48726">
    <property type="entry name" value="Immunoglobulin"/>
    <property type="match status" value="9"/>
</dbReference>
<feature type="domain" description="Ig-like" evidence="6">
    <location>
        <begin position="759"/>
        <end position="832"/>
    </location>
</feature>
<keyword evidence="4" id="KW-0393">Immunoglobulin domain</keyword>
<dbReference type="Pfam" id="PF13927">
    <property type="entry name" value="Ig_3"/>
    <property type="match status" value="3"/>
</dbReference>
<dbReference type="SMART" id="SM00409">
    <property type="entry name" value="IG"/>
    <property type="match status" value="10"/>
</dbReference>
<evidence type="ECO:0000313" key="8">
    <source>
        <dbReference type="Proteomes" id="UP000472263"/>
    </source>
</evidence>
<proteinExistence type="predicted"/>
<dbReference type="AlphaFoldDB" id="A0A668A5V2"/>
<dbReference type="InterPro" id="IPR013783">
    <property type="entry name" value="Ig-like_fold"/>
</dbReference>
<dbReference type="PANTHER" id="PTHR44337">
    <property type="entry name" value="CARCINOEMBRYONIC ANTIGEN-RELATED CELL ADHESION MOLECULE 8"/>
    <property type="match status" value="1"/>
</dbReference>
<evidence type="ECO:0000313" key="7">
    <source>
        <dbReference type="Ensembl" id="ENSMMDP00005043229.1"/>
    </source>
</evidence>
<dbReference type="InterPro" id="IPR036179">
    <property type="entry name" value="Ig-like_dom_sf"/>
</dbReference>
<keyword evidence="2" id="KW-1015">Disulfide bond</keyword>
<dbReference type="Ensembl" id="ENSMMDT00005044099.1">
    <property type="protein sequence ID" value="ENSMMDP00005043229.1"/>
    <property type="gene ID" value="ENSMMDG00005019883.1"/>
</dbReference>
<dbReference type="SMART" id="SM00408">
    <property type="entry name" value="IGc2"/>
    <property type="match status" value="8"/>
</dbReference>
<evidence type="ECO:0000256" key="5">
    <source>
        <dbReference type="SAM" id="MobiDB-lite"/>
    </source>
</evidence>
<reference evidence="7" key="3">
    <citation type="submission" date="2025-09" db="UniProtKB">
        <authorList>
            <consortium name="Ensembl"/>
        </authorList>
    </citation>
    <scope>IDENTIFICATION</scope>
</reference>
<dbReference type="Pfam" id="PF07686">
    <property type="entry name" value="V-set"/>
    <property type="match status" value="1"/>
</dbReference>
<dbReference type="Proteomes" id="UP000472263">
    <property type="component" value="Chromosome 16"/>
</dbReference>
<keyword evidence="8" id="KW-1185">Reference proteome</keyword>
<dbReference type="Pfam" id="PF07679">
    <property type="entry name" value="I-set"/>
    <property type="match status" value="1"/>
</dbReference>
<dbReference type="Gene3D" id="2.60.40.10">
    <property type="entry name" value="Immunoglobulins"/>
    <property type="match status" value="10"/>
</dbReference>